<sequence length="353" mass="38370">MADHTTGRSMGKRLLFATAAVIALLQAAAFFYTHRYAVPAGTGGDVLTIYTSSSDELLNATIPLFEEKYKIQVVLVKGETVDLLEKIRTGSGDPPADVLLGGVYSELYSYADLFLDYVSVNDKHLIPAYQNTTGYTTSYILSGSCLVVNKSLTQGVEIKGYKDLLKPELDGKIIMANPINSSSALAQLTNILLAMGGYEDDGAWAYVDELIGHTGEIASASSKVYSSVASGKKAVGLSYEAPCAALMRSGADIEIVYPEEGCVYLPATAAIVRGGDQPEYARHFIDFITSKDMQNIYGNLLMNRSVRKDAMSGAYLVPLDRIDMLEEDMDYVKKHKLDILSRYSNIVSEHTGD</sequence>
<dbReference type="Pfam" id="PF13531">
    <property type="entry name" value="SBP_bac_11"/>
    <property type="match status" value="1"/>
</dbReference>
<reference evidence="3" key="1">
    <citation type="submission" date="2016-10" db="EMBL/GenBank/DDBJ databases">
        <authorList>
            <person name="Varghese N."/>
            <person name="Submissions S."/>
        </authorList>
    </citation>
    <scope>NUCLEOTIDE SEQUENCE [LARGE SCALE GENOMIC DNA]</scope>
    <source>
        <strain evidence="3">NLAE-zl-G277</strain>
    </source>
</reference>
<gene>
    <name evidence="2" type="ORF">SAMN05216313_11671</name>
</gene>
<dbReference type="RefSeq" id="WP_092365517.1">
    <property type="nucleotide sequence ID" value="NZ_CAJJSN010000050.1"/>
</dbReference>
<dbReference type="PANTHER" id="PTHR30006:SF2">
    <property type="entry name" value="ABC TRANSPORTER SUBSTRATE-BINDING PROTEIN"/>
    <property type="match status" value="1"/>
</dbReference>
<dbReference type="GO" id="GO:0030288">
    <property type="term" value="C:outer membrane-bounded periplasmic space"/>
    <property type="evidence" value="ECO:0007669"/>
    <property type="project" value="TreeGrafter"/>
</dbReference>
<evidence type="ECO:0000313" key="3">
    <source>
        <dbReference type="Proteomes" id="UP000198508"/>
    </source>
</evidence>
<accession>A0A1I0HLK1</accession>
<keyword evidence="1" id="KW-0732">Signal</keyword>
<organism evidence="2 3">
    <name type="scientific">Enterocloster lavalensis</name>
    <dbReference type="NCBI Taxonomy" id="460384"/>
    <lineage>
        <taxon>Bacteria</taxon>
        <taxon>Bacillati</taxon>
        <taxon>Bacillota</taxon>
        <taxon>Clostridia</taxon>
        <taxon>Lachnospirales</taxon>
        <taxon>Lachnospiraceae</taxon>
        <taxon>Enterocloster</taxon>
    </lineage>
</organism>
<dbReference type="GeneID" id="93277424"/>
<evidence type="ECO:0000313" key="2">
    <source>
        <dbReference type="EMBL" id="SET84024.1"/>
    </source>
</evidence>
<dbReference type="GO" id="GO:0015888">
    <property type="term" value="P:thiamine transport"/>
    <property type="evidence" value="ECO:0007669"/>
    <property type="project" value="TreeGrafter"/>
</dbReference>
<dbReference type="GO" id="GO:0030976">
    <property type="term" value="F:thiamine pyrophosphate binding"/>
    <property type="evidence" value="ECO:0007669"/>
    <property type="project" value="TreeGrafter"/>
</dbReference>
<dbReference type="EMBL" id="FOIM01000016">
    <property type="protein sequence ID" value="SET84024.1"/>
    <property type="molecule type" value="Genomic_DNA"/>
</dbReference>
<protein>
    <submittedName>
        <fullName evidence="2">Iron(III) transport system substrate-binding protein</fullName>
    </submittedName>
</protein>
<proteinExistence type="predicted"/>
<dbReference type="AlphaFoldDB" id="A0A1I0HLK1"/>
<dbReference type="Proteomes" id="UP000198508">
    <property type="component" value="Unassembled WGS sequence"/>
</dbReference>
<dbReference type="STRING" id="460384.SAMN05216313_11671"/>
<name>A0A1I0HLK1_9FIRM</name>
<dbReference type="PANTHER" id="PTHR30006">
    <property type="entry name" value="THIAMINE-BINDING PERIPLASMIC PROTEIN-RELATED"/>
    <property type="match status" value="1"/>
</dbReference>
<dbReference type="GO" id="GO:0030975">
    <property type="term" value="F:thiamine binding"/>
    <property type="evidence" value="ECO:0007669"/>
    <property type="project" value="TreeGrafter"/>
</dbReference>
<evidence type="ECO:0000256" key="1">
    <source>
        <dbReference type="ARBA" id="ARBA00022729"/>
    </source>
</evidence>
<keyword evidence="3" id="KW-1185">Reference proteome</keyword>
<dbReference type="SUPFAM" id="SSF53850">
    <property type="entry name" value="Periplasmic binding protein-like II"/>
    <property type="match status" value="1"/>
</dbReference>
<dbReference type="Gene3D" id="3.40.190.10">
    <property type="entry name" value="Periplasmic binding protein-like II"/>
    <property type="match status" value="2"/>
</dbReference>